<dbReference type="InterPro" id="IPR001841">
    <property type="entry name" value="Znf_RING"/>
</dbReference>
<evidence type="ECO:0000256" key="4">
    <source>
        <dbReference type="ARBA" id="ARBA00022833"/>
    </source>
</evidence>
<keyword evidence="7" id="KW-0812">Transmembrane</keyword>
<dbReference type="Proteomes" id="UP000701853">
    <property type="component" value="Chromosome 3"/>
</dbReference>
<evidence type="ECO:0000256" key="2">
    <source>
        <dbReference type="ARBA" id="ARBA00022723"/>
    </source>
</evidence>
<comment type="subcellular location">
    <subcellularLocation>
        <location evidence="1">Membrane</location>
    </subcellularLocation>
</comment>
<dbReference type="PANTHER" id="PTHR46151">
    <property type="entry name" value="NEP1-INTERACTING PROTEIN-LIKE 2"/>
    <property type="match status" value="1"/>
</dbReference>
<dbReference type="AlphaFoldDB" id="A0A8J6D5C5"/>
<proteinExistence type="predicted"/>
<reference evidence="9 10" key="1">
    <citation type="journal article" date="2021" name="bioRxiv">
        <title>The Gossypium anomalum genome as a resource for cotton improvement and evolutionary analysis of hybrid incompatibility.</title>
        <authorList>
            <person name="Grover C.E."/>
            <person name="Yuan D."/>
            <person name="Arick M.A."/>
            <person name="Miller E.R."/>
            <person name="Hu G."/>
            <person name="Peterson D.G."/>
            <person name="Wendel J.F."/>
            <person name="Udall J.A."/>
        </authorList>
    </citation>
    <scope>NUCLEOTIDE SEQUENCE [LARGE SCALE GENOMIC DNA]</scope>
    <source>
        <strain evidence="9">JFW-Udall</strain>
        <tissue evidence="9">Leaf</tissue>
    </source>
</reference>
<evidence type="ECO:0000256" key="5">
    <source>
        <dbReference type="ARBA" id="ARBA00023136"/>
    </source>
</evidence>
<feature type="transmembrane region" description="Helical" evidence="7">
    <location>
        <begin position="37"/>
        <end position="60"/>
    </location>
</feature>
<organism evidence="9 10">
    <name type="scientific">Gossypium anomalum</name>
    <dbReference type="NCBI Taxonomy" id="47600"/>
    <lineage>
        <taxon>Eukaryota</taxon>
        <taxon>Viridiplantae</taxon>
        <taxon>Streptophyta</taxon>
        <taxon>Embryophyta</taxon>
        <taxon>Tracheophyta</taxon>
        <taxon>Spermatophyta</taxon>
        <taxon>Magnoliopsida</taxon>
        <taxon>eudicotyledons</taxon>
        <taxon>Gunneridae</taxon>
        <taxon>Pentapetalae</taxon>
        <taxon>rosids</taxon>
        <taxon>malvids</taxon>
        <taxon>Malvales</taxon>
        <taxon>Malvaceae</taxon>
        <taxon>Malvoideae</taxon>
        <taxon>Gossypium</taxon>
    </lineage>
</organism>
<dbReference type="Pfam" id="PF13639">
    <property type="entry name" value="zf-RING_2"/>
    <property type="match status" value="1"/>
</dbReference>
<keyword evidence="5 7" id="KW-0472">Membrane</keyword>
<dbReference type="SUPFAM" id="SSF57850">
    <property type="entry name" value="RING/U-box"/>
    <property type="match status" value="1"/>
</dbReference>
<keyword evidence="7" id="KW-1133">Transmembrane helix</keyword>
<evidence type="ECO:0000256" key="1">
    <source>
        <dbReference type="ARBA" id="ARBA00004370"/>
    </source>
</evidence>
<dbReference type="GO" id="GO:0016020">
    <property type="term" value="C:membrane"/>
    <property type="evidence" value="ECO:0007669"/>
    <property type="project" value="UniProtKB-SubCell"/>
</dbReference>
<evidence type="ECO:0000256" key="3">
    <source>
        <dbReference type="ARBA" id="ARBA00022771"/>
    </source>
</evidence>
<sequence length="200" mass="22110">MDFTICPSSSFIMPCFLAQEARKFCCSAASAVITELFFAIFIFIFAVVGATSGGLTGAFVGAKTKMGLMHGAAVGVMKGSFLSIKLFQISLLICSSNDSALATRYLLQPINVFESTTPFIQVPWNKEGLSEDSMDKIPKTRITEENVLSNTNPCSICLEDLLPWETVHRLPQCHHTFHISCVQKWLMGHKSCPLCRRNFD</sequence>
<dbReference type="PROSITE" id="PS50089">
    <property type="entry name" value="ZF_RING_2"/>
    <property type="match status" value="1"/>
</dbReference>
<protein>
    <recommendedName>
        <fullName evidence="8">RING-type domain-containing protein</fullName>
    </recommendedName>
</protein>
<evidence type="ECO:0000256" key="6">
    <source>
        <dbReference type="PROSITE-ProRule" id="PRU00175"/>
    </source>
</evidence>
<dbReference type="PANTHER" id="PTHR46151:SF19">
    <property type="entry name" value="NEP1-INTERACTING PROTEIN 1-LIKE ISOFORM X1"/>
    <property type="match status" value="1"/>
</dbReference>
<dbReference type="GO" id="GO:0008270">
    <property type="term" value="F:zinc ion binding"/>
    <property type="evidence" value="ECO:0007669"/>
    <property type="project" value="UniProtKB-KW"/>
</dbReference>
<evidence type="ECO:0000256" key="7">
    <source>
        <dbReference type="SAM" id="Phobius"/>
    </source>
</evidence>
<gene>
    <name evidence="9" type="ORF">CXB51_005574</name>
</gene>
<evidence type="ECO:0000259" key="8">
    <source>
        <dbReference type="PROSITE" id="PS50089"/>
    </source>
</evidence>
<feature type="domain" description="RING-type" evidence="8">
    <location>
        <begin position="154"/>
        <end position="196"/>
    </location>
</feature>
<comment type="caution">
    <text evidence="9">The sequence shown here is derived from an EMBL/GenBank/DDBJ whole genome shotgun (WGS) entry which is preliminary data.</text>
</comment>
<keyword evidence="2" id="KW-0479">Metal-binding</keyword>
<name>A0A8J6D5C5_9ROSI</name>
<keyword evidence="3 6" id="KW-0863">Zinc-finger</keyword>
<keyword evidence="10" id="KW-1185">Reference proteome</keyword>
<accession>A0A8J6D5C5</accession>
<dbReference type="Gene3D" id="3.30.40.10">
    <property type="entry name" value="Zinc/RING finger domain, C3HC4 (zinc finger)"/>
    <property type="match status" value="1"/>
</dbReference>
<dbReference type="SMART" id="SM00184">
    <property type="entry name" value="RING"/>
    <property type="match status" value="1"/>
</dbReference>
<evidence type="ECO:0000313" key="9">
    <source>
        <dbReference type="EMBL" id="KAG8499162.1"/>
    </source>
</evidence>
<evidence type="ECO:0000313" key="10">
    <source>
        <dbReference type="Proteomes" id="UP000701853"/>
    </source>
</evidence>
<dbReference type="OrthoDB" id="8062037at2759"/>
<dbReference type="EMBL" id="JAHUZN010000003">
    <property type="protein sequence ID" value="KAG8499162.1"/>
    <property type="molecule type" value="Genomic_DNA"/>
</dbReference>
<dbReference type="InterPro" id="IPR013083">
    <property type="entry name" value="Znf_RING/FYVE/PHD"/>
</dbReference>
<keyword evidence="4" id="KW-0862">Zinc</keyword>